<accession>A0A645GUL2</accession>
<evidence type="ECO:0000256" key="2">
    <source>
        <dbReference type="ARBA" id="ARBA00023002"/>
    </source>
</evidence>
<evidence type="ECO:0000256" key="1">
    <source>
        <dbReference type="ARBA" id="ARBA00006056"/>
    </source>
</evidence>
<dbReference type="InterPro" id="IPR036111">
    <property type="entry name" value="Mal/L-sulfo/L-lacto_DH-like_sf"/>
</dbReference>
<comment type="caution">
    <text evidence="3">The sequence shown here is derived from an EMBL/GenBank/DDBJ whole genome shotgun (WGS) entry which is preliminary data.</text>
</comment>
<dbReference type="PANTHER" id="PTHR11091">
    <property type="entry name" value="OXIDOREDUCTASE-RELATED"/>
    <property type="match status" value="1"/>
</dbReference>
<dbReference type="InterPro" id="IPR003767">
    <property type="entry name" value="Malate/L-lactate_DH-like"/>
</dbReference>
<keyword evidence="2 3" id="KW-0560">Oxidoreductase</keyword>
<protein>
    <submittedName>
        <fullName evidence="3">Putative oxidoreductase YjmC</fullName>
        <ecNumber evidence="3">1.1.1.-</ecNumber>
    </submittedName>
</protein>
<dbReference type="GO" id="GO:0016491">
    <property type="term" value="F:oxidoreductase activity"/>
    <property type="evidence" value="ECO:0007669"/>
    <property type="project" value="UniProtKB-KW"/>
</dbReference>
<comment type="similarity">
    <text evidence="1">Belongs to the LDH2/MDH2 oxidoreductase family.</text>
</comment>
<dbReference type="Pfam" id="PF02615">
    <property type="entry name" value="Ldh_2"/>
    <property type="match status" value="1"/>
</dbReference>
<proteinExistence type="inferred from homology"/>
<evidence type="ECO:0000313" key="3">
    <source>
        <dbReference type="EMBL" id="MPN29449.1"/>
    </source>
</evidence>
<dbReference type="SUPFAM" id="SSF89733">
    <property type="entry name" value="L-sulfolactate dehydrogenase-like"/>
    <property type="match status" value="1"/>
</dbReference>
<dbReference type="InterPro" id="IPR043143">
    <property type="entry name" value="Mal/L-sulf/L-lact_DH-like_NADP"/>
</dbReference>
<reference evidence="3" key="1">
    <citation type="submission" date="2019-08" db="EMBL/GenBank/DDBJ databases">
        <authorList>
            <person name="Kucharzyk K."/>
            <person name="Murdoch R.W."/>
            <person name="Higgins S."/>
            <person name="Loffler F."/>
        </authorList>
    </citation>
    <scope>NUCLEOTIDE SEQUENCE</scope>
</reference>
<name>A0A645GUL2_9ZZZZ</name>
<dbReference type="AlphaFoldDB" id="A0A645GUL2"/>
<dbReference type="PANTHER" id="PTHR11091:SF0">
    <property type="entry name" value="MALATE DEHYDROGENASE"/>
    <property type="match status" value="1"/>
</dbReference>
<gene>
    <name evidence="3" type="primary">yjmC_23</name>
    <name evidence="3" type="ORF">SDC9_176902</name>
</gene>
<dbReference type="Gene3D" id="3.30.1370.60">
    <property type="entry name" value="Hypothetical oxidoreductase yiak, domain 2"/>
    <property type="match status" value="1"/>
</dbReference>
<sequence length="232" mass="24838">MSALYVKQAAANNFACLVFTNSSPALPVWGGKTAFLGAAPMAAGLPGGYNSPAYCLDMAMTVIARGKIRVAATNGEEIPLGLALDKNGVPTTNAADAFAGICLPFGGAKGAALAMLMDMLSGMFTGSKYAGDVNSLYFDHSEPQNLGHFILIMKPDLFVSIDEYKNRMDTYYTRLKQLPKAAGVEEIMMPGEPEDKIYLERSKNGIPITDKILADLKVVADRNNISLPEIFD</sequence>
<dbReference type="EC" id="1.1.1.-" evidence="3"/>
<organism evidence="3">
    <name type="scientific">bioreactor metagenome</name>
    <dbReference type="NCBI Taxonomy" id="1076179"/>
    <lineage>
        <taxon>unclassified sequences</taxon>
        <taxon>metagenomes</taxon>
        <taxon>ecological metagenomes</taxon>
    </lineage>
</organism>
<dbReference type="EMBL" id="VSSQ01080163">
    <property type="protein sequence ID" value="MPN29449.1"/>
    <property type="molecule type" value="Genomic_DNA"/>
</dbReference>